<dbReference type="Proteomes" id="UP000011713">
    <property type="component" value="Unassembled WGS sequence"/>
</dbReference>
<keyword evidence="2" id="KW-0812">Transmembrane</keyword>
<sequence length="209" mass="23278">MHCLELIASFTRPSVSLTLRSYKDGSLTLFTQSRCVTPCDTKVKTIRRSRSPVVVFSARADIVRWLPDQTPLSNSISSVAGSQRALPAHVGPICRAQKRAMIIRFKAVKLSASSPFANLPCRRQDTRRDRKQGPTIASFLVHVVLPPLSFPLLLLLLRVNLQRLCTSSPVNTRCRATTSRPEVALEVTSLRTRRRSPPQARVSFPPARP</sequence>
<evidence type="ECO:0000256" key="1">
    <source>
        <dbReference type="SAM" id="MobiDB-lite"/>
    </source>
</evidence>
<keyword evidence="4" id="KW-1185">Reference proteome</keyword>
<name>M4BVD9_HYAAE</name>
<reference evidence="4" key="1">
    <citation type="journal article" date="2010" name="Science">
        <title>Signatures of adaptation to obligate biotrophy in the Hyaloperonospora arabidopsidis genome.</title>
        <authorList>
            <person name="Baxter L."/>
            <person name="Tripathy S."/>
            <person name="Ishaque N."/>
            <person name="Boot N."/>
            <person name="Cabral A."/>
            <person name="Kemen E."/>
            <person name="Thines M."/>
            <person name="Ah-Fong A."/>
            <person name="Anderson R."/>
            <person name="Badejoko W."/>
            <person name="Bittner-Eddy P."/>
            <person name="Boore J.L."/>
            <person name="Chibucos M.C."/>
            <person name="Coates M."/>
            <person name="Dehal P."/>
            <person name="Delehaunty K."/>
            <person name="Dong S."/>
            <person name="Downton P."/>
            <person name="Dumas B."/>
            <person name="Fabro G."/>
            <person name="Fronick C."/>
            <person name="Fuerstenberg S.I."/>
            <person name="Fulton L."/>
            <person name="Gaulin E."/>
            <person name="Govers F."/>
            <person name="Hughes L."/>
            <person name="Humphray S."/>
            <person name="Jiang R.H."/>
            <person name="Judelson H."/>
            <person name="Kamoun S."/>
            <person name="Kyung K."/>
            <person name="Meijer H."/>
            <person name="Minx P."/>
            <person name="Morris P."/>
            <person name="Nelson J."/>
            <person name="Phuntumart V."/>
            <person name="Qutob D."/>
            <person name="Rehmany A."/>
            <person name="Rougon-Cardoso A."/>
            <person name="Ryden P."/>
            <person name="Torto-Alalibo T."/>
            <person name="Studholme D."/>
            <person name="Wang Y."/>
            <person name="Win J."/>
            <person name="Wood J."/>
            <person name="Clifton S.W."/>
            <person name="Rogers J."/>
            <person name="Van den Ackerveken G."/>
            <person name="Jones J.D."/>
            <person name="McDowell J.M."/>
            <person name="Beynon J."/>
            <person name="Tyler B.M."/>
        </authorList>
    </citation>
    <scope>NUCLEOTIDE SEQUENCE [LARGE SCALE GENOMIC DNA]</scope>
    <source>
        <strain evidence="4">Emoy2</strain>
    </source>
</reference>
<dbReference type="EMBL" id="JH597976">
    <property type="status" value="NOT_ANNOTATED_CDS"/>
    <property type="molecule type" value="Genomic_DNA"/>
</dbReference>
<protein>
    <submittedName>
        <fullName evidence="3">Uncharacterized protein</fullName>
    </submittedName>
</protein>
<evidence type="ECO:0000313" key="3">
    <source>
        <dbReference type="EnsemblProtists" id="HpaP810481"/>
    </source>
</evidence>
<dbReference type="EnsemblProtists" id="HpaT810481">
    <property type="protein sequence ID" value="HpaP810481"/>
    <property type="gene ID" value="HpaG810481"/>
</dbReference>
<feature type="transmembrane region" description="Helical" evidence="2">
    <location>
        <begin position="136"/>
        <end position="157"/>
    </location>
</feature>
<keyword evidence="2" id="KW-1133">Transmembrane helix</keyword>
<dbReference type="InParanoid" id="M4BVD9"/>
<accession>M4BVD9</accession>
<keyword evidence="2" id="KW-0472">Membrane</keyword>
<evidence type="ECO:0000256" key="2">
    <source>
        <dbReference type="SAM" id="Phobius"/>
    </source>
</evidence>
<organism evidence="3 4">
    <name type="scientific">Hyaloperonospora arabidopsidis (strain Emoy2)</name>
    <name type="common">Downy mildew agent</name>
    <name type="synonym">Peronospora arabidopsidis</name>
    <dbReference type="NCBI Taxonomy" id="559515"/>
    <lineage>
        <taxon>Eukaryota</taxon>
        <taxon>Sar</taxon>
        <taxon>Stramenopiles</taxon>
        <taxon>Oomycota</taxon>
        <taxon>Peronosporomycetes</taxon>
        <taxon>Peronosporales</taxon>
        <taxon>Peronosporaceae</taxon>
        <taxon>Hyaloperonospora</taxon>
    </lineage>
</organism>
<dbReference type="HOGENOM" id="CLU_1317644_0_0_1"/>
<evidence type="ECO:0000313" key="4">
    <source>
        <dbReference type="Proteomes" id="UP000011713"/>
    </source>
</evidence>
<feature type="region of interest" description="Disordered" evidence="1">
    <location>
        <begin position="190"/>
        <end position="209"/>
    </location>
</feature>
<dbReference type="AlphaFoldDB" id="M4BVD9"/>
<proteinExistence type="predicted"/>
<reference evidence="3" key="2">
    <citation type="submission" date="2015-06" db="UniProtKB">
        <authorList>
            <consortium name="EnsemblProtists"/>
        </authorList>
    </citation>
    <scope>IDENTIFICATION</scope>
    <source>
        <strain evidence="3">Emoy2</strain>
    </source>
</reference>
<dbReference type="VEuPathDB" id="FungiDB:HpaG810481"/>